<evidence type="ECO:0000313" key="2">
    <source>
        <dbReference type="Proteomes" id="UP000326979"/>
    </source>
</evidence>
<sequence length="121" mass="13229">MEREQLEQLLGGGDDTSLAALSALRTGASYVVWDGTTSAESLATVYGRRLRHTLRRGIETSGLARAVQRLDLHGRPVRLGQIRTADRSWVFMLFLDEDGSTLVACTGVRQTQPGSPRPDTC</sequence>
<proteinExistence type="predicted"/>
<reference evidence="1 2" key="1">
    <citation type="submission" date="2019-07" db="EMBL/GenBank/DDBJ databases">
        <title>New species of Amycolatopsis and Streptomyces.</title>
        <authorList>
            <person name="Duangmal K."/>
            <person name="Teo W.F.A."/>
            <person name="Lipun K."/>
        </authorList>
    </citation>
    <scope>NUCLEOTIDE SEQUENCE [LARGE SCALE GENOMIC DNA]</scope>
    <source>
        <strain evidence="1 2">TISTR 2346</strain>
    </source>
</reference>
<dbReference type="OrthoDB" id="4323858at2"/>
<keyword evidence="2" id="KW-1185">Reference proteome</keyword>
<dbReference type="Proteomes" id="UP000326979">
    <property type="component" value="Unassembled WGS sequence"/>
</dbReference>
<organism evidence="1 2">
    <name type="scientific">Streptomyces phyllanthi</name>
    <dbReference type="NCBI Taxonomy" id="1803180"/>
    <lineage>
        <taxon>Bacteria</taxon>
        <taxon>Bacillati</taxon>
        <taxon>Actinomycetota</taxon>
        <taxon>Actinomycetes</taxon>
        <taxon>Kitasatosporales</taxon>
        <taxon>Streptomycetaceae</taxon>
        <taxon>Streptomyces</taxon>
    </lineage>
</organism>
<evidence type="ECO:0000313" key="1">
    <source>
        <dbReference type="EMBL" id="MPY40240.1"/>
    </source>
</evidence>
<name>A0A5N8VY96_9ACTN</name>
<gene>
    <name evidence="1" type="ORF">FNH04_10040</name>
</gene>
<accession>A0A5N8VY96</accession>
<dbReference type="EMBL" id="VJZE01000047">
    <property type="protein sequence ID" value="MPY40240.1"/>
    <property type="molecule type" value="Genomic_DNA"/>
</dbReference>
<protein>
    <submittedName>
        <fullName evidence="1">Uncharacterized protein</fullName>
    </submittedName>
</protein>
<dbReference type="AlphaFoldDB" id="A0A5N8VY96"/>
<comment type="caution">
    <text evidence="1">The sequence shown here is derived from an EMBL/GenBank/DDBJ whole genome shotgun (WGS) entry which is preliminary data.</text>
</comment>